<evidence type="ECO:0000256" key="2">
    <source>
        <dbReference type="ARBA" id="ARBA00023002"/>
    </source>
</evidence>
<dbReference type="InterPro" id="IPR036291">
    <property type="entry name" value="NAD(P)-bd_dom_sf"/>
</dbReference>
<name>A0A1H0B1H9_9FIRM</name>
<dbReference type="OrthoDB" id="9803333at2"/>
<keyword evidence="2" id="KW-0560">Oxidoreductase</keyword>
<dbReference type="STRING" id="349095.SAMN05660299_02646"/>
<dbReference type="GO" id="GO:0008206">
    <property type="term" value="P:bile acid metabolic process"/>
    <property type="evidence" value="ECO:0007669"/>
    <property type="project" value="UniProtKB-ARBA"/>
</dbReference>
<reference evidence="3 4" key="1">
    <citation type="submission" date="2016-10" db="EMBL/GenBank/DDBJ databases">
        <authorList>
            <person name="de Groot N.N."/>
        </authorList>
    </citation>
    <scope>NUCLEOTIDE SEQUENCE [LARGE SCALE GENOMIC DNA]</scope>
    <source>
        <strain evidence="3 4">DSM 16981</strain>
    </source>
</reference>
<evidence type="ECO:0000313" key="3">
    <source>
        <dbReference type="EMBL" id="SDN39514.1"/>
    </source>
</evidence>
<dbReference type="FunFam" id="3.40.50.720:FF:000084">
    <property type="entry name" value="Short-chain dehydrogenase reductase"/>
    <property type="match status" value="1"/>
</dbReference>
<dbReference type="Proteomes" id="UP000199309">
    <property type="component" value="Unassembled WGS sequence"/>
</dbReference>
<protein>
    <submittedName>
        <fullName evidence="3">3-oxoacyl-[acyl-carrier-protein] reductase</fullName>
    </submittedName>
</protein>
<dbReference type="GO" id="GO:0006633">
    <property type="term" value="P:fatty acid biosynthetic process"/>
    <property type="evidence" value="ECO:0007669"/>
    <property type="project" value="TreeGrafter"/>
</dbReference>
<keyword evidence="4" id="KW-1185">Reference proteome</keyword>
<dbReference type="Gene3D" id="3.40.50.720">
    <property type="entry name" value="NAD(P)-binding Rossmann-like Domain"/>
    <property type="match status" value="1"/>
</dbReference>
<dbReference type="PANTHER" id="PTHR42760:SF133">
    <property type="entry name" value="3-OXOACYL-[ACYL-CARRIER-PROTEIN] REDUCTASE"/>
    <property type="match status" value="1"/>
</dbReference>
<accession>A0A1H0B1H9</accession>
<dbReference type="NCBIfam" id="NF005559">
    <property type="entry name" value="PRK07231.1"/>
    <property type="match status" value="1"/>
</dbReference>
<dbReference type="Pfam" id="PF13561">
    <property type="entry name" value="adh_short_C2"/>
    <property type="match status" value="1"/>
</dbReference>
<dbReference type="GO" id="GO:0016616">
    <property type="term" value="F:oxidoreductase activity, acting on the CH-OH group of donors, NAD or NADP as acceptor"/>
    <property type="evidence" value="ECO:0007669"/>
    <property type="project" value="TreeGrafter"/>
</dbReference>
<dbReference type="InterPro" id="IPR020904">
    <property type="entry name" value="Sc_DH/Rdtase_CS"/>
</dbReference>
<dbReference type="InterPro" id="IPR002347">
    <property type="entry name" value="SDR_fam"/>
</dbReference>
<dbReference type="EMBL" id="FNHQ01000045">
    <property type="protein sequence ID" value="SDN39514.1"/>
    <property type="molecule type" value="Genomic_DNA"/>
</dbReference>
<proteinExistence type="inferred from homology"/>
<gene>
    <name evidence="3" type="ORF">SAMN05660299_02646</name>
</gene>
<organism evidence="3 4">
    <name type="scientific">Megasphaera paucivorans</name>
    <dbReference type="NCBI Taxonomy" id="349095"/>
    <lineage>
        <taxon>Bacteria</taxon>
        <taxon>Bacillati</taxon>
        <taxon>Bacillota</taxon>
        <taxon>Negativicutes</taxon>
        <taxon>Veillonellales</taxon>
        <taxon>Veillonellaceae</taxon>
        <taxon>Megasphaera</taxon>
    </lineage>
</organism>
<evidence type="ECO:0000256" key="1">
    <source>
        <dbReference type="ARBA" id="ARBA00006484"/>
    </source>
</evidence>
<dbReference type="PANTHER" id="PTHR42760">
    <property type="entry name" value="SHORT-CHAIN DEHYDROGENASES/REDUCTASES FAMILY MEMBER"/>
    <property type="match status" value="1"/>
</dbReference>
<dbReference type="AlphaFoldDB" id="A0A1H0B1H9"/>
<dbReference type="RefSeq" id="WP_091652830.1">
    <property type="nucleotide sequence ID" value="NZ_FNHQ01000045.1"/>
</dbReference>
<dbReference type="PRINTS" id="PR00081">
    <property type="entry name" value="GDHRDH"/>
</dbReference>
<sequence length="246" mass="26705">MVNIKEKVAVVTGGSQGIGRATALNLASHGAYVVIIARNAALCEKTVQYINSYYPQRASYYVLDITNQEKVNFTIKKIYQCFGHIDILVNNAGVCSLSLPFEELSIENWNYVMNVNTTGLMYCVKAVIPILKKQYTGKIVNVTSLAGEVGGIATSADYVASKAAIIGITKSLARYLGPYKINVNAVAPGYVATRMTEKMSIPLDTIPLRRIATPDDIARGITFLASEDADYITGITLDINGGIYMK</sequence>
<dbReference type="NCBIfam" id="NF009466">
    <property type="entry name" value="PRK12826.1-2"/>
    <property type="match status" value="1"/>
</dbReference>
<dbReference type="PROSITE" id="PS00061">
    <property type="entry name" value="ADH_SHORT"/>
    <property type="match status" value="1"/>
</dbReference>
<dbReference type="SUPFAM" id="SSF51735">
    <property type="entry name" value="NAD(P)-binding Rossmann-fold domains"/>
    <property type="match status" value="1"/>
</dbReference>
<comment type="similarity">
    <text evidence="1">Belongs to the short-chain dehydrogenases/reductases (SDR) family.</text>
</comment>
<dbReference type="GO" id="GO:0048038">
    <property type="term" value="F:quinone binding"/>
    <property type="evidence" value="ECO:0007669"/>
    <property type="project" value="TreeGrafter"/>
</dbReference>
<evidence type="ECO:0000313" key="4">
    <source>
        <dbReference type="Proteomes" id="UP000199309"/>
    </source>
</evidence>
<dbReference type="PRINTS" id="PR00080">
    <property type="entry name" value="SDRFAMILY"/>
</dbReference>